<keyword evidence="5" id="KW-1185">Reference proteome</keyword>
<comment type="caution">
    <text evidence="3">The sequence shown here is derived from an EMBL/GenBank/DDBJ whole genome shotgun (WGS) entry which is preliminary data.</text>
</comment>
<dbReference type="Pfam" id="PF26215">
    <property type="entry name" value="HTH_animal"/>
    <property type="match status" value="1"/>
</dbReference>
<accession>A0A814VVF9</accession>
<evidence type="ECO:0000256" key="1">
    <source>
        <dbReference type="SAM" id="MobiDB-lite"/>
    </source>
</evidence>
<evidence type="ECO:0000313" key="5">
    <source>
        <dbReference type="Proteomes" id="UP000663829"/>
    </source>
</evidence>
<evidence type="ECO:0000313" key="3">
    <source>
        <dbReference type="EMBL" id="CAF1194033.1"/>
    </source>
</evidence>
<evidence type="ECO:0000259" key="2">
    <source>
        <dbReference type="Pfam" id="PF26215"/>
    </source>
</evidence>
<proteinExistence type="predicted"/>
<dbReference type="EMBL" id="CAJNOQ010008320">
    <property type="protein sequence ID" value="CAF1194033.1"/>
    <property type="molecule type" value="Genomic_DNA"/>
</dbReference>
<feature type="region of interest" description="Disordered" evidence="1">
    <location>
        <begin position="140"/>
        <end position="182"/>
    </location>
</feature>
<dbReference type="Proteomes" id="UP000663829">
    <property type="component" value="Unassembled WGS sequence"/>
</dbReference>
<dbReference type="Proteomes" id="UP000681722">
    <property type="component" value="Unassembled WGS sequence"/>
</dbReference>
<dbReference type="OrthoDB" id="8064417at2759"/>
<dbReference type="InterPro" id="IPR058912">
    <property type="entry name" value="HTH_animal"/>
</dbReference>
<name>A0A814VVF9_9BILA</name>
<organism evidence="3 5">
    <name type="scientific">Didymodactylos carnosus</name>
    <dbReference type="NCBI Taxonomy" id="1234261"/>
    <lineage>
        <taxon>Eukaryota</taxon>
        <taxon>Metazoa</taxon>
        <taxon>Spiralia</taxon>
        <taxon>Gnathifera</taxon>
        <taxon>Rotifera</taxon>
        <taxon>Eurotatoria</taxon>
        <taxon>Bdelloidea</taxon>
        <taxon>Philodinida</taxon>
        <taxon>Philodinidae</taxon>
        <taxon>Didymodactylos</taxon>
    </lineage>
</organism>
<protein>
    <recommendedName>
        <fullName evidence="2">Helix-turn-helix domain-containing protein</fullName>
    </recommendedName>
</protein>
<sequence>MYRMSDCSSINFIGYPRAFNTSLKNFNSSFNKTLFEQRRNARTTNEFSNPIFDTVAHWNMQRLSNATGCMFTTASKIGLINSLVVRTLRLCSNNVLLNDELKFLRDVLNARGYPIKLTLILQPGVRSDPRQVLMSERQLRRVTTDSEVHNDSTEATDTSSIKSESSDDTEPPRRRAKLDQKPTGEVFLSKSGRRWTTLEPPKRKISQANIVKQRQGVGRRATNIQTLKEAFQLFITQDMVEIIVRETNNRARKVTEEWNARNPDKQYRWSDTDSDEI</sequence>
<dbReference type="EMBL" id="CAJOBC010008321">
    <property type="protein sequence ID" value="CAF3958365.1"/>
    <property type="molecule type" value="Genomic_DNA"/>
</dbReference>
<feature type="domain" description="Helix-turn-helix" evidence="2">
    <location>
        <begin position="75"/>
        <end position="117"/>
    </location>
</feature>
<evidence type="ECO:0000313" key="4">
    <source>
        <dbReference type="EMBL" id="CAF3958365.1"/>
    </source>
</evidence>
<reference evidence="3" key="1">
    <citation type="submission" date="2021-02" db="EMBL/GenBank/DDBJ databases">
        <authorList>
            <person name="Nowell W R."/>
        </authorList>
    </citation>
    <scope>NUCLEOTIDE SEQUENCE</scope>
</reference>
<dbReference type="AlphaFoldDB" id="A0A814VVF9"/>
<gene>
    <name evidence="3" type="ORF">GPM918_LOCUS23359</name>
    <name evidence="4" type="ORF">SRO942_LOCUS23358</name>
</gene>
<feature type="compositionally biased region" description="Polar residues" evidence="1">
    <location>
        <begin position="153"/>
        <end position="163"/>
    </location>
</feature>
<feature type="compositionally biased region" description="Basic and acidic residues" evidence="1">
    <location>
        <begin position="170"/>
        <end position="182"/>
    </location>
</feature>
<feature type="compositionally biased region" description="Basic and acidic residues" evidence="1">
    <location>
        <begin position="140"/>
        <end position="152"/>
    </location>
</feature>